<evidence type="ECO:0000256" key="2">
    <source>
        <dbReference type="ARBA" id="ARBA00022679"/>
    </source>
</evidence>
<dbReference type="STRING" id="1423807.FD16_GL001944"/>
<sequence>MAEMITIGEPMVLFASDDPDVPLAQADHYSKYSAGAELNVAVGVARLGHRVEYASMVGIDPLGEYLVHEIKQNKIGTDYLDRDPNHWTGFYLKQLVTDADPDIFYFRKDSAASHFDAQILSRINFTNLKIAHLSGIFAALSDNNLAVFKQINNLMLQKNVTVTFDPNLRPSLWRNESEMIETTNDLAKNAHIVMPGLSEGRILTRFASPEDIAGFYLSQSKITNTVIIKLGENGAFIMKRNGYSATVSGYQIDRVVDTVGAGDGFVAGILTALLEDQSIENAVKRGCAVGAMAVMSPGDNDGYPTVEQLTTFLASHSGGRVTNEKS</sequence>
<dbReference type="GO" id="GO:0005524">
    <property type="term" value="F:ATP binding"/>
    <property type="evidence" value="ECO:0007669"/>
    <property type="project" value="UniProtKB-KW"/>
</dbReference>
<keyword evidence="8" id="KW-1185">Reference proteome</keyword>
<evidence type="ECO:0000313" key="8">
    <source>
        <dbReference type="Proteomes" id="UP000051820"/>
    </source>
</evidence>
<keyword evidence="4 7" id="KW-0418">Kinase</keyword>
<dbReference type="Pfam" id="PF00294">
    <property type="entry name" value="PfkB"/>
    <property type="match status" value="1"/>
</dbReference>
<evidence type="ECO:0000259" key="6">
    <source>
        <dbReference type="Pfam" id="PF00294"/>
    </source>
</evidence>
<name>A0A0R1W4Q5_9LACO</name>
<dbReference type="Gene3D" id="3.40.1190.20">
    <property type="match status" value="1"/>
</dbReference>
<accession>A0A0R1W4Q5</accession>
<dbReference type="PROSITE" id="PS00584">
    <property type="entry name" value="PFKB_KINASES_2"/>
    <property type="match status" value="1"/>
</dbReference>
<dbReference type="GO" id="GO:0016301">
    <property type="term" value="F:kinase activity"/>
    <property type="evidence" value="ECO:0007669"/>
    <property type="project" value="UniProtKB-KW"/>
</dbReference>
<dbReference type="Proteomes" id="UP000051820">
    <property type="component" value="Unassembled WGS sequence"/>
</dbReference>
<evidence type="ECO:0000313" key="7">
    <source>
        <dbReference type="EMBL" id="KRM12766.1"/>
    </source>
</evidence>
<dbReference type="InterPro" id="IPR002173">
    <property type="entry name" value="Carboh/pur_kinase_PfkB_CS"/>
</dbReference>
<evidence type="ECO:0000256" key="5">
    <source>
        <dbReference type="ARBA" id="ARBA00022840"/>
    </source>
</evidence>
<dbReference type="InterPro" id="IPR050306">
    <property type="entry name" value="PfkB_Carbo_kinase"/>
</dbReference>
<dbReference type="RefSeq" id="WP_010621970.1">
    <property type="nucleotide sequence ID" value="NZ_AZGF01000005.1"/>
</dbReference>
<dbReference type="PATRIC" id="fig|1423807.3.peg.1997"/>
<reference evidence="7 8" key="1">
    <citation type="journal article" date="2015" name="Genome Announc.">
        <title>Expanding the biotechnology potential of lactobacilli through comparative genomics of 213 strains and associated genera.</title>
        <authorList>
            <person name="Sun Z."/>
            <person name="Harris H.M."/>
            <person name="McCann A."/>
            <person name="Guo C."/>
            <person name="Argimon S."/>
            <person name="Zhang W."/>
            <person name="Yang X."/>
            <person name="Jeffery I.B."/>
            <person name="Cooney J.C."/>
            <person name="Kagawa T.F."/>
            <person name="Liu W."/>
            <person name="Song Y."/>
            <person name="Salvetti E."/>
            <person name="Wrobel A."/>
            <person name="Rasinkangas P."/>
            <person name="Parkhill J."/>
            <person name="Rea M.C."/>
            <person name="O'Sullivan O."/>
            <person name="Ritari J."/>
            <person name="Douillard F.P."/>
            <person name="Paul Ross R."/>
            <person name="Yang R."/>
            <person name="Briner A.E."/>
            <person name="Felis G.E."/>
            <person name="de Vos W.M."/>
            <person name="Barrangou R."/>
            <person name="Klaenhammer T.R."/>
            <person name="Caufield P.W."/>
            <person name="Cui Y."/>
            <person name="Zhang H."/>
            <person name="O'Toole P.W."/>
        </authorList>
    </citation>
    <scope>NUCLEOTIDE SEQUENCE [LARGE SCALE GENOMIC DNA]</scope>
    <source>
        <strain evidence="7 8">DSM 5007</strain>
    </source>
</reference>
<keyword evidence="5" id="KW-0067">ATP-binding</keyword>
<keyword evidence="3" id="KW-0547">Nucleotide-binding</keyword>
<dbReference type="CDD" id="cd01166">
    <property type="entry name" value="KdgK"/>
    <property type="match status" value="1"/>
</dbReference>
<evidence type="ECO:0000256" key="3">
    <source>
        <dbReference type="ARBA" id="ARBA00022741"/>
    </source>
</evidence>
<protein>
    <submittedName>
        <fullName evidence="7">2-dehydro-3-deoxygluconokinase</fullName>
    </submittedName>
</protein>
<proteinExistence type="inferred from homology"/>
<gene>
    <name evidence="7" type="ORF">FD16_GL001944</name>
</gene>
<dbReference type="PANTHER" id="PTHR43085:SF1">
    <property type="entry name" value="PSEUDOURIDINE KINASE-RELATED"/>
    <property type="match status" value="1"/>
</dbReference>
<dbReference type="PANTHER" id="PTHR43085">
    <property type="entry name" value="HEXOKINASE FAMILY MEMBER"/>
    <property type="match status" value="1"/>
</dbReference>
<dbReference type="OrthoDB" id="9813569at2"/>
<dbReference type="InterPro" id="IPR011611">
    <property type="entry name" value="PfkB_dom"/>
</dbReference>
<evidence type="ECO:0000256" key="4">
    <source>
        <dbReference type="ARBA" id="ARBA00022777"/>
    </source>
</evidence>
<feature type="domain" description="Carbohydrate kinase PfkB" evidence="6">
    <location>
        <begin position="4"/>
        <end position="305"/>
    </location>
</feature>
<dbReference type="eggNOG" id="COG0524">
    <property type="taxonomic scope" value="Bacteria"/>
</dbReference>
<dbReference type="SUPFAM" id="SSF53613">
    <property type="entry name" value="Ribokinase-like"/>
    <property type="match status" value="1"/>
</dbReference>
<dbReference type="EMBL" id="AZGF01000005">
    <property type="protein sequence ID" value="KRM12766.1"/>
    <property type="molecule type" value="Genomic_DNA"/>
</dbReference>
<comment type="caution">
    <text evidence="7">The sequence shown here is derived from an EMBL/GenBank/DDBJ whole genome shotgun (WGS) entry which is preliminary data.</text>
</comment>
<organism evidence="7 8">
    <name type="scientific">Paucilactobacillus suebicus DSM 5007 = KCTC 3549</name>
    <dbReference type="NCBI Taxonomy" id="1423807"/>
    <lineage>
        <taxon>Bacteria</taxon>
        <taxon>Bacillati</taxon>
        <taxon>Bacillota</taxon>
        <taxon>Bacilli</taxon>
        <taxon>Lactobacillales</taxon>
        <taxon>Lactobacillaceae</taxon>
        <taxon>Paucilactobacillus</taxon>
    </lineage>
</organism>
<keyword evidence="2" id="KW-0808">Transferase</keyword>
<evidence type="ECO:0000256" key="1">
    <source>
        <dbReference type="ARBA" id="ARBA00010688"/>
    </source>
</evidence>
<dbReference type="InterPro" id="IPR029056">
    <property type="entry name" value="Ribokinase-like"/>
</dbReference>
<comment type="similarity">
    <text evidence="1">Belongs to the carbohydrate kinase PfkB family.</text>
</comment>
<dbReference type="AlphaFoldDB" id="A0A0R1W4Q5"/>